<name>A0A167J6P6_9FLAO</name>
<dbReference type="SUPFAM" id="SSF109854">
    <property type="entry name" value="DinB/YfiT-like putative metalloenzymes"/>
    <property type="match status" value="1"/>
</dbReference>
<dbReference type="Proteomes" id="UP000077013">
    <property type="component" value="Unassembled WGS sequence"/>
</dbReference>
<keyword evidence="3" id="KW-1185">Reference proteome</keyword>
<dbReference type="OrthoDB" id="4295522at2"/>
<evidence type="ECO:0000313" key="3">
    <source>
        <dbReference type="Proteomes" id="UP000077013"/>
    </source>
</evidence>
<proteinExistence type="predicted"/>
<dbReference type="InterPro" id="IPR024775">
    <property type="entry name" value="DinB-like"/>
</dbReference>
<dbReference type="InterPro" id="IPR034660">
    <property type="entry name" value="DinB/YfiT-like"/>
</dbReference>
<organism evidence="2 3">
    <name type="scientific">Cochleicola gelatinilyticus</name>
    <dbReference type="NCBI Taxonomy" id="1763537"/>
    <lineage>
        <taxon>Bacteria</taxon>
        <taxon>Pseudomonadati</taxon>
        <taxon>Bacteroidota</taxon>
        <taxon>Flavobacteriia</taxon>
        <taxon>Flavobacteriales</taxon>
        <taxon>Flavobacteriaceae</taxon>
        <taxon>Cochleicola</taxon>
    </lineage>
</organism>
<gene>
    <name evidence="2" type="ORF">ULVI_06475</name>
</gene>
<dbReference type="Pfam" id="PF12867">
    <property type="entry name" value="DinB_2"/>
    <property type="match status" value="1"/>
</dbReference>
<protein>
    <recommendedName>
        <fullName evidence="1">DinB-like domain-containing protein</fullName>
    </recommendedName>
</protein>
<sequence length="151" mass="17468">MDFTLDTTLKTRIIFKNFLKELSLEQLNTIPEGFKNNIFWNIKHVVVTQQLLVYGLSNLPMQVSDVEITKYRKGTEPLGDISIEDVRILETQLFETLEQTVTDYKAGLFKTYKEYTVTTKSTLTNVEEASQFNNFHEGIHLGYVLALRKLV</sequence>
<evidence type="ECO:0000259" key="1">
    <source>
        <dbReference type="Pfam" id="PF12867"/>
    </source>
</evidence>
<dbReference type="AlphaFoldDB" id="A0A167J6P6"/>
<comment type="caution">
    <text evidence="2">The sequence shown here is derived from an EMBL/GenBank/DDBJ whole genome shotgun (WGS) entry which is preliminary data.</text>
</comment>
<feature type="domain" description="DinB-like" evidence="1">
    <location>
        <begin position="15"/>
        <end position="143"/>
    </location>
</feature>
<dbReference type="RefSeq" id="WP_068590896.1">
    <property type="nucleotide sequence ID" value="NZ_LRXL01000026.1"/>
</dbReference>
<reference evidence="2 3" key="1">
    <citation type="submission" date="2016-02" db="EMBL/GenBank/DDBJ databases">
        <title>Ulvibacter sp. LPB0005, isolated from Thais luteostoma.</title>
        <authorList>
            <person name="Shin S.-K."/>
            <person name="Yi H."/>
        </authorList>
    </citation>
    <scope>NUCLEOTIDE SEQUENCE [LARGE SCALE GENOMIC DNA]</scope>
    <source>
        <strain evidence="2 3">LPB0005</strain>
    </source>
</reference>
<dbReference type="EMBL" id="LRXL01000026">
    <property type="protein sequence ID" value="OAB80375.1"/>
    <property type="molecule type" value="Genomic_DNA"/>
</dbReference>
<evidence type="ECO:0000313" key="2">
    <source>
        <dbReference type="EMBL" id="OAB80375.1"/>
    </source>
</evidence>
<dbReference type="Gene3D" id="1.20.120.450">
    <property type="entry name" value="dinb family like domain"/>
    <property type="match status" value="1"/>
</dbReference>
<dbReference type="STRING" id="1763537.ULVI_06475"/>
<accession>A0A167J6P6</accession>